<dbReference type="AlphaFoldDB" id="A0A067ML60"/>
<dbReference type="Gene3D" id="6.10.140.2220">
    <property type="match status" value="1"/>
</dbReference>
<dbReference type="OrthoDB" id="432970at2759"/>
<evidence type="ECO:0000256" key="2">
    <source>
        <dbReference type="ARBA" id="ARBA00022771"/>
    </source>
</evidence>
<accession>A0A067ML60</accession>
<evidence type="ECO:0000313" key="7">
    <source>
        <dbReference type="Proteomes" id="UP000027195"/>
    </source>
</evidence>
<dbReference type="InterPro" id="IPR002893">
    <property type="entry name" value="Znf_MYND"/>
</dbReference>
<feature type="domain" description="MYND-type" evidence="5">
    <location>
        <begin position="1"/>
        <end position="27"/>
    </location>
</feature>
<dbReference type="Pfam" id="PF01753">
    <property type="entry name" value="zf-MYND"/>
    <property type="match status" value="1"/>
</dbReference>
<dbReference type="Proteomes" id="UP000027195">
    <property type="component" value="Unassembled WGS sequence"/>
</dbReference>
<organism evidence="6 7">
    <name type="scientific">Botryobasidium botryosum (strain FD-172 SS1)</name>
    <dbReference type="NCBI Taxonomy" id="930990"/>
    <lineage>
        <taxon>Eukaryota</taxon>
        <taxon>Fungi</taxon>
        <taxon>Dikarya</taxon>
        <taxon>Basidiomycota</taxon>
        <taxon>Agaricomycotina</taxon>
        <taxon>Agaricomycetes</taxon>
        <taxon>Cantharellales</taxon>
        <taxon>Botryobasidiaceae</taxon>
        <taxon>Botryobasidium</taxon>
    </lineage>
</organism>
<sequence>MCSKCRVTPYCSVNCQRADWPIHKKICDILLMNHALDGTSVTIGQKASRRKKGEVKRSRRDMLKDLTVWAETHNVDTLALSSWAFLDLKDDIGRAQTHFLAITLYRTSSSTPRTMYSLAGAEVLPFSVLEEGYEDASLVDPYQDPLEGGRLSGMIEIFERNREERIKNGALGAVLVASIELKEGDTRPVRQAFTETNVRILQPLGLFKEYRESLLRIPPLTKEMCLLCLKNALDGGAWSLTFRPLRPM</sequence>
<protein>
    <recommendedName>
        <fullName evidence="5">MYND-type domain-containing protein</fullName>
    </recommendedName>
</protein>
<dbReference type="SUPFAM" id="SSF144232">
    <property type="entry name" value="HIT/MYND zinc finger-like"/>
    <property type="match status" value="1"/>
</dbReference>
<keyword evidence="1" id="KW-0479">Metal-binding</keyword>
<evidence type="ECO:0000256" key="1">
    <source>
        <dbReference type="ARBA" id="ARBA00022723"/>
    </source>
</evidence>
<dbReference type="HOGENOM" id="CLU_097984_0_0_1"/>
<dbReference type="EMBL" id="KL198027">
    <property type="protein sequence ID" value="KDQ16498.1"/>
    <property type="molecule type" value="Genomic_DNA"/>
</dbReference>
<dbReference type="PROSITE" id="PS50865">
    <property type="entry name" value="ZF_MYND_2"/>
    <property type="match status" value="1"/>
</dbReference>
<evidence type="ECO:0000256" key="4">
    <source>
        <dbReference type="PROSITE-ProRule" id="PRU00134"/>
    </source>
</evidence>
<evidence type="ECO:0000313" key="6">
    <source>
        <dbReference type="EMBL" id="KDQ16498.1"/>
    </source>
</evidence>
<reference evidence="7" key="1">
    <citation type="journal article" date="2014" name="Proc. Natl. Acad. Sci. U.S.A.">
        <title>Extensive sampling of basidiomycete genomes demonstrates inadequacy of the white-rot/brown-rot paradigm for wood decay fungi.</title>
        <authorList>
            <person name="Riley R."/>
            <person name="Salamov A.A."/>
            <person name="Brown D.W."/>
            <person name="Nagy L.G."/>
            <person name="Floudas D."/>
            <person name="Held B.W."/>
            <person name="Levasseur A."/>
            <person name="Lombard V."/>
            <person name="Morin E."/>
            <person name="Otillar R."/>
            <person name="Lindquist E.A."/>
            <person name="Sun H."/>
            <person name="LaButti K.M."/>
            <person name="Schmutz J."/>
            <person name="Jabbour D."/>
            <person name="Luo H."/>
            <person name="Baker S.E."/>
            <person name="Pisabarro A.G."/>
            <person name="Walton J.D."/>
            <person name="Blanchette R.A."/>
            <person name="Henrissat B."/>
            <person name="Martin F."/>
            <person name="Cullen D."/>
            <person name="Hibbett D.S."/>
            <person name="Grigoriev I.V."/>
        </authorList>
    </citation>
    <scope>NUCLEOTIDE SEQUENCE [LARGE SCALE GENOMIC DNA]</scope>
    <source>
        <strain evidence="7">FD-172 SS1</strain>
    </source>
</reference>
<evidence type="ECO:0000259" key="5">
    <source>
        <dbReference type="PROSITE" id="PS50865"/>
    </source>
</evidence>
<dbReference type="GO" id="GO:0008270">
    <property type="term" value="F:zinc ion binding"/>
    <property type="evidence" value="ECO:0007669"/>
    <property type="project" value="UniProtKB-KW"/>
</dbReference>
<dbReference type="InParanoid" id="A0A067ML60"/>
<evidence type="ECO:0000256" key="3">
    <source>
        <dbReference type="ARBA" id="ARBA00022833"/>
    </source>
</evidence>
<keyword evidence="2 4" id="KW-0863">Zinc-finger</keyword>
<keyword evidence="3" id="KW-0862">Zinc</keyword>
<proteinExistence type="predicted"/>
<name>A0A067ML60_BOTB1</name>
<gene>
    <name evidence="6" type="ORF">BOTBODRAFT_30834</name>
</gene>
<keyword evidence="7" id="KW-1185">Reference proteome</keyword>